<gene>
    <name evidence="3" type="ORF">HK105_208088</name>
</gene>
<keyword evidence="4" id="KW-1185">Reference proteome</keyword>
<keyword evidence="2" id="KW-0812">Transmembrane</keyword>
<keyword evidence="2" id="KW-1133">Transmembrane helix</keyword>
<dbReference type="Proteomes" id="UP001527925">
    <property type="component" value="Unassembled WGS sequence"/>
</dbReference>
<protein>
    <recommendedName>
        <fullName evidence="5">Integral membrane protein</fullName>
    </recommendedName>
</protein>
<evidence type="ECO:0000256" key="1">
    <source>
        <dbReference type="SAM" id="MobiDB-lite"/>
    </source>
</evidence>
<proteinExistence type="predicted"/>
<name>A0ABR4MYW8_9FUNG</name>
<feature type="transmembrane region" description="Helical" evidence="2">
    <location>
        <begin position="188"/>
        <end position="207"/>
    </location>
</feature>
<feature type="transmembrane region" description="Helical" evidence="2">
    <location>
        <begin position="155"/>
        <end position="176"/>
    </location>
</feature>
<comment type="caution">
    <text evidence="3">The sequence shown here is derived from an EMBL/GenBank/DDBJ whole genome shotgun (WGS) entry which is preliminary data.</text>
</comment>
<evidence type="ECO:0000313" key="4">
    <source>
        <dbReference type="Proteomes" id="UP001527925"/>
    </source>
</evidence>
<feature type="transmembrane region" description="Helical" evidence="2">
    <location>
        <begin position="213"/>
        <end position="234"/>
    </location>
</feature>
<organism evidence="3 4">
    <name type="scientific">Polyrhizophydium stewartii</name>
    <dbReference type="NCBI Taxonomy" id="2732419"/>
    <lineage>
        <taxon>Eukaryota</taxon>
        <taxon>Fungi</taxon>
        <taxon>Fungi incertae sedis</taxon>
        <taxon>Chytridiomycota</taxon>
        <taxon>Chytridiomycota incertae sedis</taxon>
        <taxon>Chytridiomycetes</taxon>
        <taxon>Rhizophydiales</taxon>
        <taxon>Rhizophydiales incertae sedis</taxon>
        <taxon>Polyrhizophydium</taxon>
    </lineage>
</organism>
<feature type="transmembrane region" description="Helical" evidence="2">
    <location>
        <begin position="78"/>
        <end position="98"/>
    </location>
</feature>
<accession>A0ABR4MYW8</accession>
<reference evidence="3 4" key="1">
    <citation type="submission" date="2023-09" db="EMBL/GenBank/DDBJ databases">
        <title>Pangenome analysis of Batrachochytrium dendrobatidis and related Chytrids.</title>
        <authorList>
            <person name="Yacoub M.N."/>
            <person name="Stajich J.E."/>
            <person name="James T.Y."/>
        </authorList>
    </citation>
    <scope>NUCLEOTIDE SEQUENCE [LARGE SCALE GENOMIC DNA]</scope>
    <source>
        <strain evidence="3 4">JEL0888</strain>
    </source>
</reference>
<keyword evidence="2" id="KW-0472">Membrane</keyword>
<feature type="region of interest" description="Disordered" evidence="1">
    <location>
        <begin position="294"/>
        <end position="320"/>
    </location>
</feature>
<feature type="compositionally biased region" description="Polar residues" evidence="1">
    <location>
        <begin position="306"/>
        <end position="320"/>
    </location>
</feature>
<feature type="region of interest" description="Disordered" evidence="1">
    <location>
        <begin position="247"/>
        <end position="269"/>
    </location>
</feature>
<feature type="transmembrane region" description="Helical" evidence="2">
    <location>
        <begin position="19"/>
        <end position="39"/>
    </location>
</feature>
<feature type="transmembrane region" description="Helical" evidence="2">
    <location>
        <begin position="119"/>
        <end position="143"/>
    </location>
</feature>
<feature type="transmembrane region" description="Helical" evidence="2">
    <location>
        <begin position="51"/>
        <end position="72"/>
    </location>
</feature>
<evidence type="ECO:0000313" key="3">
    <source>
        <dbReference type="EMBL" id="KAL2912444.1"/>
    </source>
</evidence>
<dbReference type="EMBL" id="JADGIZ020000065">
    <property type="protein sequence ID" value="KAL2912444.1"/>
    <property type="molecule type" value="Genomic_DNA"/>
</dbReference>
<evidence type="ECO:0000256" key="2">
    <source>
        <dbReference type="SAM" id="Phobius"/>
    </source>
</evidence>
<sequence length="320" mass="34484">MLAASALSSSRQDIGPLEIFLIVLGVVLLIVAIARIIVISRAESKSVVQRGWLITLSLLLVVVVYDTTLALVPSSIGGPSLFMFGVIYLVVTVCFFLCQTTLFKAMPRVVRLVPPSAVTVVQVIGCVGALAQVAFCLTAFAPFEKYRDQVFIAQNVWQGYIAIVDLAQNLLLIRFISIIRDVPWYAKARFGVFFALSVIDLVGGQFVLPSDRYTSTAIGDLLACLFAVLSMFCLEAAAKCQTASNVRSEPRSTPLSHINSSGQTLSNSNLPSAPIHSLHAASFSDGTQHEPPLFFNSGVHQHASKDSSQTGSYATKPSGW</sequence>
<evidence type="ECO:0008006" key="5">
    <source>
        <dbReference type="Google" id="ProtNLM"/>
    </source>
</evidence>